<evidence type="ECO:0000256" key="4">
    <source>
        <dbReference type="ARBA" id="ARBA00023004"/>
    </source>
</evidence>
<dbReference type="SUPFAM" id="SSF55961">
    <property type="entry name" value="Bet v1-like"/>
    <property type="match status" value="1"/>
</dbReference>
<evidence type="ECO:0000256" key="3">
    <source>
        <dbReference type="ARBA" id="ARBA00023002"/>
    </source>
</evidence>
<dbReference type="Proteomes" id="UP000182063">
    <property type="component" value="Chromosome"/>
</dbReference>
<dbReference type="InterPro" id="IPR036922">
    <property type="entry name" value="Rieske_2Fe-2S_sf"/>
</dbReference>
<feature type="domain" description="Rieske" evidence="6">
    <location>
        <begin position="8"/>
        <end position="110"/>
    </location>
</feature>
<evidence type="ECO:0000313" key="8">
    <source>
        <dbReference type="Proteomes" id="UP000182063"/>
    </source>
</evidence>
<keyword evidence="2" id="KW-0479">Metal-binding</keyword>
<evidence type="ECO:0000256" key="5">
    <source>
        <dbReference type="ARBA" id="ARBA00023014"/>
    </source>
</evidence>
<dbReference type="GO" id="GO:0016491">
    <property type="term" value="F:oxidoreductase activity"/>
    <property type="evidence" value="ECO:0007669"/>
    <property type="project" value="UniProtKB-KW"/>
</dbReference>
<dbReference type="Pfam" id="PF19112">
    <property type="entry name" value="VanA_C"/>
    <property type="match status" value="1"/>
</dbReference>
<keyword evidence="1" id="KW-0001">2Fe-2S</keyword>
<dbReference type="SUPFAM" id="SSF50022">
    <property type="entry name" value="ISP domain"/>
    <property type="match status" value="1"/>
</dbReference>
<dbReference type="InterPro" id="IPR044043">
    <property type="entry name" value="VanA_C_cat"/>
</dbReference>
<dbReference type="Gene3D" id="2.102.10.10">
    <property type="entry name" value="Rieske [2Fe-2S] iron-sulphur domain"/>
    <property type="match status" value="1"/>
</dbReference>
<dbReference type="InterPro" id="IPR050584">
    <property type="entry name" value="Cholesterol_7-desaturase"/>
</dbReference>
<evidence type="ECO:0000259" key="6">
    <source>
        <dbReference type="PROSITE" id="PS51296"/>
    </source>
</evidence>
<dbReference type="GO" id="GO:0046872">
    <property type="term" value="F:metal ion binding"/>
    <property type="evidence" value="ECO:0007669"/>
    <property type="project" value="UniProtKB-KW"/>
</dbReference>
<proteinExistence type="predicted"/>
<dbReference type="PANTHER" id="PTHR21266">
    <property type="entry name" value="IRON-SULFUR DOMAIN CONTAINING PROTEIN"/>
    <property type="match status" value="1"/>
</dbReference>
<dbReference type="PROSITE" id="PS51296">
    <property type="entry name" value="RIESKE"/>
    <property type="match status" value="1"/>
</dbReference>
<keyword evidence="8" id="KW-1185">Reference proteome</keyword>
<dbReference type="GO" id="GO:0051537">
    <property type="term" value="F:2 iron, 2 sulfur cluster binding"/>
    <property type="evidence" value="ECO:0007669"/>
    <property type="project" value="UniProtKB-KW"/>
</dbReference>
<dbReference type="RefSeq" id="WP_072595828.1">
    <property type="nucleotide sequence ID" value="NZ_CP018221.1"/>
</dbReference>
<dbReference type="OrthoDB" id="9800776at2"/>
<dbReference type="Pfam" id="PF00355">
    <property type="entry name" value="Rieske"/>
    <property type="match status" value="1"/>
</dbReference>
<dbReference type="AlphaFoldDB" id="A0A1L3ZRJ5"/>
<protein>
    <recommendedName>
        <fullName evidence="6">Rieske domain-containing protein</fullName>
    </recommendedName>
</protein>
<evidence type="ECO:0000313" key="7">
    <source>
        <dbReference type="EMBL" id="API58254.1"/>
    </source>
</evidence>
<keyword evidence="4" id="KW-0408">Iron</keyword>
<accession>A0A1L3ZRJ5</accession>
<dbReference type="EMBL" id="CP018221">
    <property type="protein sequence ID" value="API58254.1"/>
    <property type="molecule type" value="Genomic_DNA"/>
</dbReference>
<evidence type="ECO:0000256" key="1">
    <source>
        <dbReference type="ARBA" id="ARBA00022714"/>
    </source>
</evidence>
<dbReference type="PANTHER" id="PTHR21266:SF60">
    <property type="entry name" value="3-KETOSTEROID-9-ALPHA-MONOOXYGENASE, OXYGENASE COMPONENT"/>
    <property type="match status" value="1"/>
</dbReference>
<gene>
    <name evidence="7" type="ORF">BSL82_02175</name>
</gene>
<dbReference type="InterPro" id="IPR017941">
    <property type="entry name" value="Rieske_2Fe-2S"/>
</dbReference>
<keyword evidence="3" id="KW-0560">Oxidoreductase</keyword>
<dbReference type="Gene3D" id="3.90.380.10">
    <property type="entry name" value="Naphthalene 1,2-dioxygenase Alpha Subunit, Chain A, domain 1"/>
    <property type="match status" value="1"/>
</dbReference>
<dbReference type="STRING" id="1921510.BSL82_02175"/>
<name>A0A1L3ZRJ5_9SPHN</name>
<keyword evidence="5" id="KW-0411">Iron-sulfur</keyword>
<reference evidence="8" key="1">
    <citation type="submission" date="2016-11" db="EMBL/GenBank/DDBJ databases">
        <title>Complete Genome Sequence of alachlor-degrading Sphingomonas sp. strain JJ-A5.</title>
        <authorList>
            <person name="Lee H."/>
            <person name="Ka J.-O."/>
        </authorList>
    </citation>
    <scope>NUCLEOTIDE SEQUENCE [LARGE SCALE GENOMIC DNA]</scope>
    <source>
        <strain evidence="8">JJ-A5</strain>
    </source>
</reference>
<organism evidence="7 8">
    <name type="scientific">Tardibacter chloracetimidivorans</name>
    <dbReference type="NCBI Taxonomy" id="1921510"/>
    <lineage>
        <taxon>Bacteria</taxon>
        <taxon>Pseudomonadati</taxon>
        <taxon>Pseudomonadota</taxon>
        <taxon>Alphaproteobacteria</taxon>
        <taxon>Sphingomonadales</taxon>
        <taxon>Sphingomonadaceae</taxon>
        <taxon>Tardibacter</taxon>
    </lineage>
</organism>
<sequence length="182" mass="20332">MPYLRNCWYLAAWSDEVGDEFLERRLLGDSVLMYRLSDGSVAALSNRCPHRFAPLHLGKRVGDAIQCPYHGLQYASDGSCIANPQGNRATPAAARLHRYPVNERFGAIWYWPGDPSLADPSAIPDLSFLTDARSVGVHGYLHTEANYELLSDNILDLGHADYLHPTSLGSKLNQPLENRWSH</sequence>
<dbReference type="KEGG" id="sphj:BSL82_02175"/>
<evidence type="ECO:0000256" key="2">
    <source>
        <dbReference type="ARBA" id="ARBA00022723"/>
    </source>
</evidence>